<comment type="subcellular location">
    <subcellularLocation>
        <location evidence="8">Cell membrane</location>
        <topology evidence="8">Multi-pass membrane protein</topology>
    </subcellularLocation>
    <subcellularLocation>
        <location evidence="1">Membrane</location>
        <topology evidence="1">Multi-pass membrane protein</topology>
    </subcellularLocation>
</comment>
<evidence type="ECO:0000256" key="1">
    <source>
        <dbReference type="ARBA" id="ARBA00004141"/>
    </source>
</evidence>
<protein>
    <recommendedName>
        <fullName evidence="8 9">1,4-dihydroxy-2-naphthoate octaprenyltransferase</fullName>
        <shortName evidence="8">DHNA-octaprenyltransferase</shortName>
        <ecNumber evidence="8 9">2.5.1.74</ecNumber>
    </recommendedName>
</protein>
<keyword evidence="2 8" id="KW-0474">Menaquinone biosynthesis</keyword>
<dbReference type="NCBIfam" id="TIGR00751">
    <property type="entry name" value="menA"/>
    <property type="match status" value="1"/>
</dbReference>
<gene>
    <name evidence="8 10" type="primary">menA</name>
    <name evidence="10" type="ORF">J3U76_07985</name>
</gene>
<evidence type="ECO:0000256" key="2">
    <source>
        <dbReference type="ARBA" id="ARBA00022428"/>
    </source>
</evidence>
<dbReference type="PANTHER" id="PTHR13929:SF0">
    <property type="entry name" value="UBIA PRENYLTRANSFERASE DOMAIN-CONTAINING PROTEIN 1"/>
    <property type="match status" value="1"/>
</dbReference>
<sequence>MSLHSWLLAIRLKTLPLTLAAILLGAGSAAKADSFNAVVLLLALTTALLLQILSNIANDYGDGVRGTDSGARTGPTRVLASGQVSAVQLQQAMKAVGLFAVVSGLLLLWQALGSNISAWLGFIALGVCALLAALGYTLGRRPYGYLGLGDIAVFIFFGPVAVLGTHYLMQHQLTGTAGWAALTSGLLSVTVLNINNIRDLEADLIAGKHTLALRLGLAGARIYQLLLLAVVVLAGSQIMQGVGFLSLLALWPLSKALMQVLTVTGGELNRTLALTAQGALLFCGLLALGLAW</sequence>
<dbReference type="PANTHER" id="PTHR13929">
    <property type="entry name" value="1,4-DIHYDROXY-2-NAPHTHOATE OCTAPRENYLTRANSFERASE"/>
    <property type="match status" value="1"/>
</dbReference>
<feature type="transmembrane region" description="Helical" evidence="8">
    <location>
        <begin position="175"/>
        <end position="194"/>
    </location>
</feature>
<feature type="transmembrane region" description="Helical" evidence="8">
    <location>
        <begin position="118"/>
        <end position="139"/>
    </location>
</feature>
<dbReference type="Gene3D" id="1.10.357.140">
    <property type="entry name" value="UbiA prenyltransferase"/>
    <property type="match status" value="1"/>
</dbReference>
<dbReference type="Pfam" id="PF01040">
    <property type="entry name" value="UbiA"/>
    <property type="match status" value="1"/>
</dbReference>
<accession>A0ABS3NG64</accession>
<dbReference type="InterPro" id="IPR000537">
    <property type="entry name" value="UbiA_prenyltransferase"/>
</dbReference>
<proteinExistence type="inferred from homology"/>
<dbReference type="CDD" id="cd13962">
    <property type="entry name" value="PT_UbiA_UBIAD1"/>
    <property type="match status" value="1"/>
</dbReference>
<dbReference type="InterPro" id="IPR004657">
    <property type="entry name" value="MenA"/>
</dbReference>
<keyword evidence="3 8" id="KW-1003">Cell membrane</keyword>
<evidence type="ECO:0000256" key="3">
    <source>
        <dbReference type="ARBA" id="ARBA00022475"/>
    </source>
</evidence>
<evidence type="ECO:0000256" key="5">
    <source>
        <dbReference type="ARBA" id="ARBA00022692"/>
    </source>
</evidence>
<reference evidence="10 11" key="1">
    <citation type="submission" date="2021-03" db="EMBL/GenBank/DDBJ databases">
        <title>Oceanisphaera sp. nov., isolated from the intestine.</title>
        <authorList>
            <person name="Zhao L.-H."/>
            <person name="Shi L.-F."/>
        </authorList>
    </citation>
    <scope>NUCLEOTIDE SEQUENCE [LARGE SCALE GENOMIC DNA]</scope>
    <source>
        <strain evidence="10 11">DM8</strain>
    </source>
</reference>
<dbReference type="EC" id="2.5.1.74" evidence="8 9"/>
<comment type="catalytic activity">
    <reaction evidence="8">
        <text>an all-trans-polyprenyl diphosphate + 1,4-dihydroxy-2-naphthoate + H(+) = a 2-demethylmenaquinol + CO2 + diphosphate</text>
        <dbReference type="Rhea" id="RHEA:26478"/>
        <dbReference type="Rhea" id="RHEA-COMP:9563"/>
        <dbReference type="Rhea" id="RHEA-COMP:9564"/>
        <dbReference type="ChEBI" id="CHEBI:11173"/>
        <dbReference type="ChEBI" id="CHEBI:15378"/>
        <dbReference type="ChEBI" id="CHEBI:16526"/>
        <dbReference type="ChEBI" id="CHEBI:33019"/>
        <dbReference type="ChEBI" id="CHEBI:55437"/>
        <dbReference type="ChEBI" id="CHEBI:58914"/>
        <dbReference type="EC" id="2.5.1.74"/>
    </reaction>
</comment>
<keyword evidence="11" id="KW-1185">Reference proteome</keyword>
<keyword evidence="7 8" id="KW-0472">Membrane</keyword>
<organism evidence="10 11">
    <name type="scientific">Oceanisphaera pacifica</name>
    <dbReference type="NCBI Taxonomy" id="2818389"/>
    <lineage>
        <taxon>Bacteria</taxon>
        <taxon>Pseudomonadati</taxon>
        <taxon>Pseudomonadota</taxon>
        <taxon>Gammaproteobacteria</taxon>
        <taxon>Aeromonadales</taxon>
        <taxon>Aeromonadaceae</taxon>
        <taxon>Oceanisphaera</taxon>
    </lineage>
</organism>
<keyword evidence="4 8" id="KW-0808">Transferase</keyword>
<comment type="caution">
    <text evidence="10">The sequence shown here is derived from an EMBL/GenBank/DDBJ whole genome shotgun (WGS) entry which is preliminary data.</text>
</comment>
<feature type="transmembrane region" description="Helical" evidence="8">
    <location>
        <begin position="151"/>
        <end position="169"/>
    </location>
</feature>
<feature type="transmembrane region" description="Helical" evidence="8">
    <location>
        <begin position="225"/>
        <end position="251"/>
    </location>
</feature>
<dbReference type="InterPro" id="IPR044878">
    <property type="entry name" value="UbiA_sf"/>
</dbReference>
<dbReference type="HAMAP" id="MF_01937">
    <property type="entry name" value="MenA_1"/>
    <property type="match status" value="1"/>
</dbReference>
<comment type="function">
    <text evidence="8">Conversion of 1,4-dihydroxy-2-naphthoate (DHNA) to demethylmenaquinone (DMK).</text>
</comment>
<comment type="similarity">
    <text evidence="8">Belongs to the MenA family. Type 1 subfamily.</text>
</comment>
<dbReference type="EMBL" id="JAGDFX010000008">
    <property type="protein sequence ID" value="MBO1519562.1"/>
    <property type="molecule type" value="Genomic_DNA"/>
</dbReference>
<evidence type="ECO:0000256" key="4">
    <source>
        <dbReference type="ARBA" id="ARBA00022679"/>
    </source>
</evidence>
<evidence type="ECO:0000256" key="6">
    <source>
        <dbReference type="ARBA" id="ARBA00022989"/>
    </source>
</evidence>
<dbReference type="InterPro" id="IPR026046">
    <property type="entry name" value="UBIAD1"/>
</dbReference>
<keyword evidence="6 8" id="KW-1133">Transmembrane helix</keyword>
<keyword evidence="5 8" id="KW-0812">Transmembrane</keyword>
<evidence type="ECO:0000313" key="11">
    <source>
        <dbReference type="Proteomes" id="UP000664882"/>
    </source>
</evidence>
<evidence type="ECO:0000256" key="9">
    <source>
        <dbReference type="NCBIfam" id="TIGR00751"/>
    </source>
</evidence>
<evidence type="ECO:0000256" key="8">
    <source>
        <dbReference type="HAMAP-Rule" id="MF_01937"/>
    </source>
</evidence>
<feature type="transmembrane region" description="Helical" evidence="8">
    <location>
        <begin position="271"/>
        <end position="291"/>
    </location>
</feature>
<dbReference type="PIRSF" id="PIRSF005355">
    <property type="entry name" value="UBIAD1"/>
    <property type="match status" value="1"/>
</dbReference>
<evidence type="ECO:0000313" key="10">
    <source>
        <dbReference type="EMBL" id="MBO1519562.1"/>
    </source>
</evidence>
<evidence type="ECO:0000256" key="7">
    <source>
        <dbReference type="ARBA" id="ARBA00023136"/>
    </source>
</evidence>
<feature type="transmembrane region" description="Helical" evidence="8">
    <location>
        <begin position="39"/>
        <end position="57"/>
    </location>
</feature>
<feature type="transmembrane region" description="Helical" evidence="8">
    <location>
        <begin position="95"/>
        <end position="112"/>
    </location>
</feature>
<comment type="pathway">
    <text evidence="8">Quinol/quinone metabolism; menaquinone biosynthesis; menaquinol from 1,4-dihydroxy-2-naphthoate: step 1/2.</text>
</comment>
<dbReference type="RefSeq" id="WP_208005444.1">
    <property type="nucleotide sequence ID" value="NZ_JAGDFX010000008.1"/>
</dbReference>
<name>A0ABS3NG64_9GAMM</name>
<dbReference type="Proteomes" id="UP000664882">
    <property type="component" value="Unassembled WGS sequence"/>
</dbReference>